<proteinExistence type="predicted"/>
<accession>A0A0E9X1V0</accession>
<protein>
    <submittedName>
        <fullName evidence="1">Uncharacterized protein</fullName>
    </submittedName>
</protein>
<evidence type="ECO:0000313" key="1">
    <source>
        <dbReference type="EMBL" id="JAH95850.1"/>
    </source>
</evidence>
<organism evidence="1">
    <name type="scientific">Anguilla anguilla</name>
    <name type="common">European freshwater eel</name>
    <name type="synonym">Muraena anguilla</name>
    <dbReference type="NCBI Taxonomy" id="7936"/>
    <lineage>
        <taxon>Eukaryota</taxon>
        <taxon>Metazoa</taxon>
        <taxon>Chordata</taxon>
        <taxon>Craniata</taxon>
        <taxon>Vertebrata</taxon>
        <taxon>Euteleostomi</taxon>
        <taxon>Actinopterygii</taxon>
        <taxon>Neopterygii</taxon>
        <taxon>Teleostei</taxon>
        <taxon>Anguilliformes</taxon>
        <taxon>Anguillidae</taxon>
        <taxon>Anguilla</taxon>
    </lineage>
</organism>
<reference evidence="1" key="1">
    <citation type="submission" date="2014-11" db="EMBL/GenBank/DDBJ databases">
        <authorList>
            <person name="Amaro Gonzalez C."/>
        </authorList>
    </citation>
    <scope>NUCLEOTIDE SEQUENCE</scope>
</reference>
<sequence>MRDKLHHDNTASVIHHHRTRLILPGPWCHLTSAFYQGMYQAKLHIVLVHLQASLQLVHSSILRLH</sequence>
<dbReference type="EMBL" id="GBXM01012727">
    <property type="protein sequence ID" value="JAH95850.1"/>
    <property type="molecule type" value="Transcribed_RNA"/>
</dbReference>
<reference evidence="1" key="2">
    <citation type="journal article" date="2015" name="Fish Shellfish Immunol.">
        <title>Early steps in the European eel (Anguilla anguilla)-Vibrio vulnificus interaction in the gills: Role of the RtxA13 toxin.</title>
        <authorList>
            <person name="Callol A."/>
            <person name="Pajuelo D."/>
            <person name="Ebbesson L."/>
            <person name="Teles M."/>
            <person name="MacKenzie S."/>
            <person name="Amaro C."/>
        </authorList>
    </citation>
    <scope>NUCLEOTIDE SEQUENCE</scope>
</reference>
<dbReference type="AlphaFoldDB" id="A0A0E9X1V0"/>
<name>A0A0E9X1V0_ANGAN</name>